<dbReference type="EMBL" id="JAULSO010000001">
    <property type="protein sequence ID" value="KAK3693310.1"/>
    <property type="molecule type" value="Genomic_DNA"/>
</dbReference>
<evidence type="ECO:0000256" key="3">
    <source>
        <dbReference type="ARBA" id="ARBA00022840"/>
    </source>
</evidence>
<keyword evidence="8" id="KW-0808">Transferase</keyword>
<organism evidence="8 9">
    <name type="scientific">Podospora appendiculata</name>
    <dbReference type="NCBI Taxonomy" id="314037"/>
    <lineage>
        <taxon>Eukaryota</taxon>
        <taxon>Fungi</taxon>
        <taxon>Dikarya</taxon>
        <taxon>Ascomycota</taxon>
        <taxon>Pezizomycotina</taxon>
        <taxon>Sordariomycetes</taxon>
        <taxon>Sordariomycetidae</taxon>
        <taxon>Sordariales</taxon>
        <taxon>Podosporaceae</taxon>
        <taxon>Podospora</taxon>
    </lineage>
</organism>
<dbReference type="AlphaFoldDB" id="A0AAE1CGC2"/>
<feature type="compositionally biased region" description="Gly residues" evidence="5">
    <location>
        <begin position="704"/>
        <end position="715"/>
    </location>
</feature>
<keyword evidence="3 4" id="KW-0067">ATP-binding</keyword>
<feature type="region of interest" description="Disordered" evidence="5">
    <location>
        <begin position="515"/>
        <end position="542"/>
    </location>
</feature>
<proteinExistence type="inferred from homology"/>
<dbReference type="Pfam" id="PF00498">
    <property type="entry name" value="FHA"/>
    <property type="match status" value="1"/>
</dbReference>
<dbReference type="Gene3D" id="2.60.200.20">
    <property type="match status" value="1"/>
</dbReference>
<dbReference type="InterPro" id="IPR000253">
    <property type="entry name" value="FHA_dom"/>
</dbReference>
<gene>
    <name evidence="8" type="ORF">B0T22DRAFT_449562</name>
</gene>
<dbReference type="SUPFAM" id="SSF49879">
    <property type="entry name" value="SMAD/FHA domain"/>
    <property type="match status" value="1"/>
</dbReference>
<evidence type="ECO:0000256" key="1">
    <source>
        <dbReference type="ARBA" id="ARBA00005575"/>
    </source>
</evidence>
<evidence type="ECO:0000313" key="9">
    <source>
        <dbReference type="Proteomes" id="UP001270362"/>
    </source>
</evidence>
<dbReference type="InterPro" id="IPR008271">
    <property type="entry name" value="Ser/Thr_kinase_AS"/>
</dbReference>
<comment type="similarity">
    <text evidence="1">Belongs to the protein kinase superfamily. CAMK Ser/Thr protein kinase family. CHEK2 subfamily.</text>
</comment>
<dbReference type="Gene3D" id="1.10.510.10">
    <property type="entry name" value="Transferase(Phosphotransferase) domain 1"/>
    <property type="match status" value="1"/>
</dbReference>
<comment type="caution">
    <text evidence="8">The sequence shown here is derived from an EMBL/GenBank/DDBJ whole genome shotgun (WGS) entry which is preliminary data.</text>
</comment>
<dbReference type="PANTHER" id="PTHR24347">
    <property type="entry name" value="SERINE/THREONINE-PROTEIN KINASE"/>
    <property type="match status" value="1"/>
</dbReference>
<evidence type="ECO:0000256" key="5">
    <source>
        <dbReference type="SAM" id="MobiDB-lite"/>
    </source>
</evidence>
<feature type="binding site" evidence="4">
    <location>
        <position position="279"/>
    </location>
    <ligand>
        <name>ATP</name>
        <dbReference type="ChEBI" id="CHEBI:30616"/>
    </ligand>
</feature>
<feature type="domain" description="Protein kinase" evidence="7">
    <location>
        <begin position="250"/>
        <end position="514"/>
    </location>
</feature>
<dbReference type="CDD" id="cd00060">
    <property type="entry name" value="FHA"/>
    <property type="match status" value="1"/>
</dbReference>
<evidence type="ECO:0000259" key="6">
    <source>
        <dbReference type="PROSITE" id="PS50006"/>
    </source>
</evidence>
<dbReference type="Pfam" id="PF00069">
    <property type="entry name" value="Pkinase"/>
    <property type="match status" value="1"/>
</dbReference>
<feature type="compositionally biased region" description="Acidic residues" evidence="5">
    <location>
        <begin position="516"/>
        <end position="525"/>
    </location>
</feature>
<feature type="region of interest" description="Disordered" evidence="5">
    <location>
        <begin position="685"/>
        <end position="733"/>
    </location>
</feature>
<reference evidence="8" key="2">
    <citation type="submission" date="2023-06" db="EMBL/GenBank/DDBJ databases">
        <authorList>
            <consortium name="Lawrence Berkeley National Laboratory"/>
            <person name="Haridas S."/>
            <person name="Hensen N."/>
            <person name="Bonometti L."/>
            <person name="Westerberg I."/>
            <person name="Brannstrom I.O."/>
            <person name="Guillou S."/>
            <person name="Cros-Aarteil S."/>
            <person name="Calhoun S."/>
            <person name="Kuo A."/>
            <person name="Mondo S."/>
            <person name="Pangilinan J."/>
            <person name="Riley R."/>
            <person name="Labutti K."/>
            <person name="Andreopoulos B."/>
            <person name="Lipzen A."/>
            <person name="Chen C."/>
            <person name="Yanf M."/>
            <person name="Daum C."/>
            <person name="Ng V."/>
            <person name="Clum A."/>
            <person name="Steindorff A."/>
            <person name="Ohm R."/>
            <person name="Martin F."/>
            <person name="Silar P."/>
            <person name="Natvig D."/>
            <person name="Lalanne C."/>
            <person name="Gautier V."/>
            <person name="Ament-Velasquez S.L."/>
            <person name="Kruys A."/>
            <person name="Hutchinson M.I."/>
            <person name="Powell A.J."/>
            <person name="Barry K."/>
            <person name="Miller A.N."/>
            <person name="Grigoriev I.V."/>
            <person name="Debuchy R."/>
            <person name="Gladieux P."/>
            <person name="Thoren M.H."/>
            <person name="Johannesson H."/>
        </authorList>
    </citation>
    <scope>NUCLEOTIDE SEQUENCE</scope>
    <source>
        <strain evidence="8">CBS 314.62</strain>
    </source>
</reference>
<keyword evidence="8" id="KW-0418">Kinase</keyword>
<dbReference type="PROSITE" id="PS50011">
    <property type="entry name" value="PROTEIN_KINASE_DOM"/>
    <property type="match status" value="1"/>
</dbReference>
<dbReference type="PROSITE" id="PS50006">
    <property type="entry name" value="FHA_DOMAIN"/>
    <property type="match status" value="1"/>
</dbReference>
<accession>A0AAE1CGC2</accession>
<dbReference type="GO" id="GO:0004672">
    <property type="term" value="F:protein kinase activity"/>
    <property type="evidence" value="ECO:0007669"/>
    <property type="project" value="InterPro"/>
</dbReference>
<evidence type="ECO:0000256" key="4">
    <source>
        <dbReference type="PROSITE-ProRule" id="PRU10141"/>
    </source>
</evidence>
<dbReference type="SMART" id="SM00220">
    <property type="entry name" value="S_TKc"/>
    <property type="match status" value="1"/>
</dbReference>
<dbReference type="InterPro" id="IPR017441">
    <property type="entry name" value="Protein_kinase_ATP_BS"/>
</dbReference>
<feature type="domain" description="FHA" evidence="6">
    <location>
        <begin position="103"/>
        <end position="154"/>
    </location>
</feature>
<evidence type="ECO:0000259" key="7">
    <source>
        <dbReference type="PROSITE" id="PS50011"/>
    </source>
</evidence>
<name>A0AAE1CGC2_9PEZI</name>
<dbReference type="InterPro" id="IPR011009">
    <property type="entry name" value="Kinase-like_dom_sf"/>
</dbReference>
<dbReference type="Proteomes" id="UP001270362">
    <property type="component" value="Unassembled WGS sequence"/>
</dbReference>
<protein>
    <submittedName>
        <fullName evidence="8">Checkpoint kinase</fullName>
    </submittedName>
</protein>
<dbReference type="PROSITE" id="PS00108">
    <property type="entry name" value="PROTEIN_KINASE_ST"/>
    <property type="match status" value="1"/>
</dbReference>
<keyword evidence="9" id="KW-1185">Reference proteome</keyword>
<evidence type="ECO:0000256" key="2">
    <source>
        <dbReference type="ARBA" id="ARBA00022741"/>
    </source>
</evidence>
<dbReference type="GO" id="GO:0005524">
    <property type="term" value="F:ATP binding"/>
    <property type="evidence" value="ECO:0007669"/>
    <property type="project" value="UniProtKB-UniRule"/>
</dbReference>
<dbReference type="InterPro" id="IPR008984">
    <property type="entry name" value="SMAD_FHA_dom_sf"/>
</dbReference>
<dbReference type="InterPro" id="IPR000719">
    <property type="entry name" value="Prot_kinase_dom"/>
</dbReference>
<dbReference type="SUPFAM" id="SSF56112">
    <property type="entry name" value="Protein kinase-like (PK-like)"/>
    <property type="match status" value="1"/>
</dbReference>
<sequence>MDTDDNNVVTYIYPAVGTSGYGDAVLCIERNEKSPMYLPPRRYRFRAREEAKSGSPDICARSEREPTAEEEIEEGGRQLHDHLDYEACLRITFDCTPKTCHGVRAGRGKDAELYLPGRLKVSTYHFALTFDANYHLIVRDLGSKSGTAVIYDDMERGRCRNFDWIVGGSDFLQKVTSIVVKLSDDLQFRLVVPQHDINSKSYRDKVDRFRAGTTDTEQVLDLGRIGPLSQISTIGPSGAQTPASGTGKPVTVYKELGVGGFGVVSHIWDVSTGEQYALKQPRKDSGHGAQWEREIVIMKRISHKHIVALLDSCLSPLPRLHLEYMPEGSISDHLHAGRPFSGDECNQIIVQASDALTYLHSQDPQIVHRDIKPSNILMLYRRPGDLFIKFADFGLSREGDTLKTICGTYAYMAPEVYLSIGRRGRATYTALVDVWSLGVVLVRLLCGLPKQDAEDDSIGVEWCHSIREKVKGALLQGRRRRQDLLSLVLNSMLCLDPDDRKTAAECHKGALRLLELDDDDDDDGAPESSPGEAGKQDYSGGLDTDIKASTIVAREADEGLSSLSRYINVMNEPERRHGRSYGAPSPETAIPLHVGQVLQGLRDPEDSLFCRSSFGETLNSDDSNETASTIVRARGATEPRNQLGSGPLVLARESEGPQEDSPSDAPIREALLKALGDSNRATILSGKRSMAARSPGSGSPRALPGGGMDASGVGDGLRARTAKRNRQTHDECS</sequence>
<reference evidence="8" key="1">
    <citation type="journal article" date="2023" name="Mol. Phylogenet. Evol.">
        <title>Genome-scale phylogeny and comparative genomics of the fungal order Sordariales.</title>
        <authorList>
            <person name="Hensen N."/>
            <person name="Bonometti L."/>
            <person name="Westerberg I."/>
            <person name="Brannstrom I.O."/>
            <person name="Guillou S."/>
            <person name="Cros-Aarteil S."/>
            <person name="Calhoun S."/>
            <person name="Haridas S."/>
            <person name="Kuo A."/>
            <person name="Mondo S."/>
            <person name="Pangilinan J."/>
            <person name="Riley R."/>
            <person name="LaButti K."/>
            <person name="Andreopoulos B."/>
            <person name="Lipzen A."/>
            <person name="Chen C."/>
            <person name="Yan M."/>
            <person name="Daum C."/>
            <person name="Ng V."/>
            <person name="Clum A."/>
            <person name="Steindorff A."/>
            <person name="Ohm R.A."/>
            <person name="Martin F."/>
            <person name="Silar P."/>
            <person name="Natvig D.O."/>
            <person name="Lalanne C."/>
            <person name="Gautier V."/>
            <person name="Ament-Velasquez S.L."/>
            <person name="Kruys A."/>
            <person name="Hutchinson M.I."/>
            <person name="Powell A.J."/>
            <person name="Barry K."/>
            <person name="Miller A.N."/>
            <person name="Grigoriev I.V."/>
            <person name="Debuchy R."/>
            <person name="Gladieux P."/>
            <person name="Hiltunen Thoren M."/>
            <person name="Johannesson H."/>
        </authorList>
    </citation>
    <scope>NUCLEOTIDE SEQUENCE</scope>
    <source>
        <strain evidence="8">CBS 314.62</strain>
    </source>
</reference>
<keyword evidence="2 4" id="KW-0547">Nucleotide-binding</keyword>
<dbReference type="PROSITE" id="PS00107">
    <property type="entry name" value="PROTEIN_KINASE_ATP"/>
    <property type="match status" value="1"/>
</dbReference>
<evidence type="ECO:0000313" key="8">
    <source>
        <dbReference type="EMBL" id="KAK3693310.1"/>
    </source>
</evidence>